<name>A0ABS5F6R5_9PROT</name>
<dbReference type="Gene3D" id="3.60.21.10">
    <property type="match status" value="1"/>
</dbReference>
<dbReference type="Proteomes" id="UP001196870">
    <property type="component" value="Unassembled WGS sequence"/>
</dbReference>
<evidence type="ECO:0000256" key="2">
    <source>
        <dbReference type="ARBA" id="ARBA00022801"/>
    </source>
</evidence>
<proteinExistence type="inferred from homology"/>
<keyword evidence="3" id="KW-0408">Iron</keyword>
<dbReference type="RefSeq" id="WP_211856011.1">
    <property type="nucleotide sequence ID" value="NZ_JAAGBB010000051.1"/>
</dbReference>
<dbReference type="PANTHER" id="PTHR42988">
    <property type="entry name" value="PHOSPHOHYDROLASE"/>
    <property type="match status" value="1"/>
</dbReference>
<keyword evidence="2" id="KW-0378">Hydrolase</keyword>
<comment type="caution">
    <text evidence="6">The sequence shown here is derived from an EMBL/GenBank/DDBJ whole genome shotgun (WGS) entry which is preliminary data.</text>
</comment>
<evidence type="ECO:0000313" key="7">
    <source>
        <dbReference type="Proteomes" id="UP001196870"/>
    </source>
</evidence>
<accession>A0ABS5F6R5</accession>
<organism evidence="6 7">
    <name type="scientific">Plastoroseomonas hellenica</name>
    <dbReference type="NCBI Taxonomy" id="2687306"/>
    <lineage>
        <taxon>Bacteria</taxon>
        <taxon>Pseudomonadati</taxon>
        <taxon>Pseudomonadota</taxon>
        <taxon>Alphaproteobacteria</taxon>
        <taxon>Acetobacterales</taxon>
        <taxon>Acetobacteraceae</taxon>
        <taxon>Plastoroseomonas</taxon>
    </lineage>
</organism>
<reference evidence="7" key="1">
    <citation type="journal article" date="2021" name="Syst. Appl. Microbiol.">
        <title>Roseomonas hellenica sp. nov., isolated from roots of wild-growing Alkanna tinctoria.</title>
        <authorList>
            <person name="Rat A."/>
            <person name="Naranjo H.D."/>
            <person name="Lebbe L."/>
            <person name="Cnockaert M."/>
            <person name="Krigas N."/>
            <person name="Grigoriadou K."/>
            <person name="Maloupa E."/>
            <person name="Willems A."/>
        </authorList>
    </citation>
    <scope>NUCLEOTIDE SEQUENCE [LARGE SCALE GENOMIC DNA]</scope>
    <source>
        <strain evidence="7">LMG 31523</strain>
    </source>
</reference>
<sequence length="274" mass="29657">MIRIAHLSDVHFGAHRPERLDGLMADIIEAAPDAIAVSGDLTQNARVLEFEAAAAFLRALPAPTVVVPGNHDIPRLDLRARFMEPRARWRHHLGAETEPTLLLDGPANRSTPPGDAALQRSAPNGVALLGLDTVRRAQWHLDWSAGGISAGQRLRLAARLAMIGDRLPVLVAHHPLRNPPEMARTRMLPHGHRALRAMLRAAGVRVVLCGHLHQAAVLRDGSPAMVIAASGISHRVPEAANGWNLLHIDAGQITVERRGFRRGRWGAVGSDVLP</sequence>
<feature type="domain" description="Calcineurin-like phosphoesterase" evidence="5">
    <location>
        <begin position="2"/>
        <end position="214"/>
    </location>
</feature>
<dbReference type="PANTHER" id="PTHR42988:SF2">
    <property type="entry name" value="CYCLIC NUCLEOTIDE PHOSPHODIESTERASE CBUA0032-RELATED"/>
    <property type="match status" value="1"/>
</dbReference>
<keyword evidence="7" id="KW-1185">Reference proteome</keyword>
<dbReference type="Pfam" id="PF00149">
    <property type="entry name" value="Metallophos"/>
    <property type="match status" value="1"/>
</dbReference>
<dbReference type="InterPro" id="IPR004843">
    <property type="entry name" value="Calcineurin-like_PHP"/>
</dbReference>
<evidence type="ECO:0000259" key="5">
    <source>
        <dbReference type="Pfam" id="PF00149"/>
    </source>
</evidence>
<comment type="similarity">
    <text evidence="4">Belongs to the cyclic nucleotide phosphodiesterase class-III family.</text>
</comment>
<evidence type="ECO:0000256" key="4">
    <source>
        <dbReference type="ARBA" id="ARBA00025742"/>
    </source>
</evidence>
<evidence type="ECO:0000313" key="6">
    <source>
        <dbReference type="EMBL" id="MBR0668237.1"/>
    </source>
</evidence>
<protein>
    <submittedName>
        <fullName evidence="6">Metallophosphoesterase</fullName>
    </submittedName>
</protein>
<evidence type="ECO:0000256" key="1">
    <source>
        <dbReference type="ARBA" id="ARBA00022723"/>
    </source>
</evidence>
<evidence type="ECO:0000256" key="3">
    <source>
        <dbReference type="ARBA" id="ARBA00023004"/>
    </source>
</evidence>
<dbReference type="SUPFAM" id="SSF56300">
    <property type="entry name" value="Metallo-dependent phosphatases"/>
    <property type="match status" value="1"/>
</dbReference>
<dbReference type="InterPro" id="IPR050884">
    <property type="entry name" value="CNP_phosphodiesterase-III"/>
</dbReference>
<dbReference type="EMBL" id="JAAGBB010000051">
    <property type="protein sequence ID" value="MBR0668237.1"/>
    <property type="molecule type" value="Genomic_DNA"/>
</dbReference>
<keyword evidence="1" id="KW-0479">Metal-binding</keyword>
<gene>
    <name evidence="6" type="ORF">GXW71_28040</name>
</gene>
<dbReference type="InterPro" id="IPR029052">
    <property type="entry name" value="Metallo-depent_PP-like"/>
</dbReference>